<dbReference type="Proteomes" id="UP000186922">
    <property type="component" value="Unassembled WGS sequence"/>
</dbReference>
<evidence type="ECO:0000256" key="4">
    <source>
        <dbReference type="PROSITE-ProRule" id="PRU00069"/>
    </source>
</evidence>
<feature type="compositionally biased region" description="Low complexity" evidence="5">
    <location>
        <begin position="204"/>
        <end position="219"/>
    </location>
</feature>
<dbReference type="GO" id="GO:0030877">
    <property type="term" value="C:beta-catenin destruction complex"/>
    <property type="evidence" value="ECO:0007669"/>
    <property type="project" value="TreeGrafter"/>
</dbReference>
<dbReference type="InterPro" id="IPR044926">
    <property type="entry name" value="RGS_subdomain_2"/>
</dbReference>
<dbReference type="PANTHER" id="PTHR46102">
    <property type="entry name" value="AXIN"/>
    <property type="match status" value="1"/>
</dbReference>
<dbReference type="Gene3D" id="2.40.240.130">
    <property type="match status" value="1"/>
</dbReference>
<evidence type="ECO:0000256" key="1">
    <source>
        <dbReference type="ARBA" id="ARBA00004496"/>
    </source>
</evidence>
<keyword evidence="9" id="KW-1185">Reference proteome</keyword>
<dbReference type="OrthoDB" id="10007451at2759"/>
<dbReference type="GO" id="GO:0048468">
    <property type="term" value="P:cell development"/>
    <property type="evidence" value="ECO:0007669"/>
    <property type="project" value="TreeGrafter"/>
</dbReference>
<dbReference type="GO" id="GO:0005634">
    <property type="term" value="C:nucleus"/>
    <property type="evidence" value="ECO:0007669"/>
    <property type="project" value="TreeGrafter"/>
</dbReference>
<feature type="compositionally biased region" description="Gly residues" evidence="5">
    <location>
        <begin position="564"/>
        <end position="573"/>
    </location>
</feature>
<dbReference type="InterPro" id="IPR024066">
    <property type="entry name" value="RGS_subdom1/3"/>
</dbReference>
<dbReference type="InterPro" id="IPR036305">
    <property type="entry name" value="RGS_sf"/>
</dbReference>
<gene>
    <name evidence="8" type="primary">RvY_14346-1</name>
    <name evidence="8" type="synonym">RvY_14346.1</name>
    <name evidence="8" type="ORF">RvY_14346</name>
</gene>
<dbReference type="AlphaFoldDB" id="A0A1D1VW24"/>
<feature type="compositionally biased region" description="Basic and acidic residues" evidence="5">
    <location>
        <begin position="666"/>
        <end position="679"/>
    </location>
</feature>
<organism evidence="8 9">
    <name type="scientific">Ramazzottius varieornatus</name>
    <name type="common">Water bear</name>
    <name type="synonym">Tardigrade</name>
    <dbReference type="NCBI Taxonomy" id="947166"/>
    <lineage>
        <taxon>Eukaryota</taxon>
        <taxon>Metazoa</taxon>
        <taxon>Ecdysozoa</taxon>
        <taxon>Tardigrada</taxon>
        <taxon>Eutardigrada</taxon>
        <taxon>Parachela</taxon>
        <taxon>Hypsibioidea</taxon>
        <taxon>Ramazzottiidae</taxon>
        <taxon>Ramazzottius</taxon>
    </lineage>
</organism>
<dbReference type="InterPro" id="IPR029071">
    <property type="entry name" value="Ubiquitin-like_domsf"/>
</dbReference>
<dbReference type="InterPro" id="IPR038207">
    <property type="entry name" value="DIX_dom_sf"/>
</dbReference>
<feature type="region of interest" description="Disordered" evidence="5">
    <location>
        <begin position="518"/>
        <end position="720"/>
    </location>
</feature>
<dbReference type="STRING" id="947166.A0A1D1VW24"/>
<evidence type="ECO:0000259" key="6">
    <source>
        <dbReference type="PROSITE" id="PS50132"/>
    </source>
</evidence>
<dbReference type="GO" id="GO:0090090">
    <property type="term" value="P:negative regulation of canonical Wnt signaling pathway"/>
    <property type="evidence" value="ECO:0007669"/>
    <property type="project" value="InterPro"/>
</dbReference>
<dbReference type="GO" id="GO:0008013">
    <property type="term" value="F:beta-catenin binding"/>
    <property type="evidence" value="ECO:0007669"/>
    <property type="project" value="TreeGrafter"/>
</dbReference>
<feature type="domain" description="RGS" evidence="6">
    <location>
        <begin position="68"/>
        <end position="197"/>
    </location>
</feature>
<feature type="compositionally biased region" description="Polar residues" evidence="5">
    <location>
        <begin position="606"/>
        <end position="647"/>
    </location>
</feature>
<feature type="region of interest" description="Disordered" evidence="5">
    <location>
        <begin position="204"/>
        <end position="320"/>
    </location>
</feature>
<protein>
    <recommendedName>
        <fullName evidence="10">RGS domain-containing protein</fullName>
    </recommendedName>
</protein>
<dbReference type="SUPFAM" id="SSF54236">
    <property type="entry name" value="Ubiquitin-like"/>
    <property type="match status" value="1"/>
</dbReference>
<dbReference type="InterPro" id="IPR043581">
    <property type="entry name" value="Axin-like"/>
</dbReference>
<dbReference type="Gene3D" id="1.10.196.10">
    <property type="match status" value="1"/>
</dbReference>
<dbReference type="InterPro" id="IPR016137">
    <property type="entry name" value="RGS"/>
</dbReference>
<dbReference type="Pfam" id="PF00615">
    <property type="entry name" value="RGS"/>
    <property type="match status" value="1"/>
</dbReference>
<dbReference type="GO" id="GO:0005737">
    <property type="term" value="C:cytoplasm"/>
    <property type="evidence" value="ECO:0007669"/>
    <property type="project" value="UniProtKB-SubCell"/>
</dbReference>
<keyword evidence="3 4" id="KW-0879">Wnt signaling pathway</keyword>
<dbReference type="Gene3D" id="1.10.167.10">
    <property type="entry name" value="Regulator of G-protein Signalling 4, domain 2"/>
    <property type="match status" value="1"/>
</dbReference>
<dbReference type="SUPFAM" id="SSF48097">
    <property type="entry name" value="Regulator of G-protein signaling, RGS"/>
    <property type="match status" value="1"/>
</dbReference>
<dbReference type="Pfam" id="PF00778">
    <property type="entry name" value="DIX"/>
    <property type="match status" value="1"/>
</dbReference>
<sequence>MDGQKENERMRSTDDDVDGYAEQLLDEVLSQNSGLSSSFRSSSSSQADLRMGEEERDSAPRWIRWSRSVDSVIDDPVGFELFRKYLEDNGVADVLWFYLAVKGMRRQVEECMPNMEPRKRQILLKKLLLSIYKRFVQSIALQLLPHTRESLDQYFSSGQSGDCDVTVFDDAQNEAMQLMRDNLHQNFINSELYLDFVNEQAELADAADSSSSPAESAEGSAEKPNEKPPDSSVAVASPLTPSTQNALPSQNNGPSSLNGGLPSLANHRSPFQTLQRPQPPPSLLIPWPKPLNPIASNGLQPGPLYTSGRPPAVPTKPNNLNSSFNYSAPFGQINAPLTLTREVLTASMAARKAENDKKTETMGTTSAYYSKYAPYQPVSARESEVMSQLTDNTRRRLNDPSHPEKNDIVPWADASMMALKNREQHEAFLNIQPQTRNEAMHNHLDPKNFNPRNQGTNPENFAKALTEKLTSLTTNEQTANESAARMVQFLQNKALLSQSTEESVDDAEKALMDTVSRIKDDTPDSNTSLCVTPQPGLSDMGGQRLFSALPTKPSQSSSMNSNGHGLGSSGLGHGFPVQSSQGQYRPPPVFGLSQPFRTGLNGNGNGPSMESQGSKGYQSHQFGGQQRQPLTSSSGYNTNQSSYFSSNEESRMPHRSMQPQIHPQRHHELTHQEPHDLQQRYRTTSSSNSLRHSTRHSTSSSRNNAVSEQIRRPNKTLTTAAADRSTTVLYRRGQTGEFFMSKLIGDSTLKNFKKQILPENLKKENSLKFYFKKEEPNIGVVWDEISDDHAKLPLFDNRITATVET</sequence>
<reference evidence="8 9" key="1">
    <citation type="journal article" date="2016" name="Nat. Commun.">
        <title>Extremotolerant tardigrade genome and improved radiotolerance of human cultured cells by tardigrade-unique protein.</title>
        <authorList>
            <person name="Hashimoto T."/>
            <person name="Horikawa D.D."/>
            <person name="Saito Y."/>
            <person name="Kuwahara H."/>
            <person name="Kozuka-Hata H."/>
            <person name="Shin-I T."/>
            <person name="Minakuchi Y."/>
            <person name="Ohishi K."/>
            <person name="Motoyama A."/>
            <person name="Aizu T."/>
            <person name="Enomoto A."/>
            <person name="Kondo K."/>
            <person name="Tanaka S."/>
            <person name="Hara Y."/>
            <person name="Koshikawa S."/>
            <person name="Sagara H."/>
            <person name="Miura T."/>
            <person name="Yokobori S."/>
            <person name="Miyagawa K."/>
            <person name="Suzuki Y."/>
            <person name="Kubo T."/>
            <person name="Oyama M."/>
            <person name="Kohara Y."/>
            <person name="Fujiyama A."/>
            <person name="Arakawa K."/>
            <person name="Katayama T."/>
            <person name="Toyoda A."/>
            <person name="Kunieda T."/>
        </authorList>
    </citation>
    <scope>NUCLEOTIDE SEQUENCE [LARGE SCALE GENOMIC DNA]</scope>
    <source>
        <strain evidence="8 9">YOKOZUNA-1</strain>
    </source>
</reference>
<feature type="compositionally biased region" description="Polar residues" evidence="5">
    <location>
        <begin position="239"/>
        <end position="258"/>
    </location>
</feature>
<dbReference type="SMART" id="SM00021">
    <property type="entry name" value="DAX"/>
    <property type="match status" value="1"/>
</dbReference>
<dbReference type="PROSITE" id="PS50841">
    <property type="entry name" value="DIX"/>
    <property type="match status" value="1"/>
</dbReference>
<comment type="caution">
    <text evidence="8">The sequence shown here is derived from an EMBL/GenBank/DDBJ whole genome shotgun (WGS) entry which is preliminary data.</text>
</comment>
<evidence type="ECO:0000256" key="5">
    <source>
        <dbReference type="SAM" id="MobiDB-lite"/>
    </source>
</evidence>
<keyword evidence="2" id="KW-0963">Cytoplasm</keyword>
<evidence type="ECO:0000259" key="7">
    <source>
        <dbReference type="PROSITE" id="PS50841"/>
    </source>
</evidence>
<dbReference type="GO" id="GO:0060090">
    <property type="term" value="F:molecular adaptor activity"/>
    <property type="evidence" value="ECO:0007669"/>
    <property type="project" value="TreeGrafter"/>
</dbReference>
<feature type="compositionally biased region" description="Basic and acidic residues" evidence="5">
    <location>
        <begin position="220"/>
        <end position="229"/>
    </location>
</feature>
<comment type="subcellular location">
    <subcellularLocation>
        <location evidence="1">Cytoplasm</location>
    </subcellularLocation>
</comment>
<feature type="compositionally biased region" description="Pro residues" evidence="5">
    <location>
        <begin position="277"/>
        <end position="291"/>
    </location>
</feature>
<dbReference type="GO" id="GO:0005886">
    <property type="term" value="C:plasma membrane"/>
    <property type="evidence" value="ECO:0007669"/>
    <property type="project" value="TreeGrafter"/>
</dbReference>
<evidence type="ECO:0000256" key="2">
    <source>
        <dbReference type="ARBA" id="ARBA00022490"/>
    </source>
</evidence>
<evidence type="ECO:0000256" key="3">
    <source>
        <dbReference type="ARBA" id="ARBA00022687"/>
    </source>
</evidence>
<feature type="domain" description="DIX" evidence="7">
    <location>
        <begin position="722"/>
        <end position="805"/>
    </location>
</feature>
<feature type="compositionally biased region" description="Low complexity" evidence="5">
    <location>
        <begin position="682"/>
        <end position="704"/>
    </location>
</feature>
<evidence type="ECO:0000313" key="8">
    <source>
        <dbReference type="EMBL" id="GAV03998.1"/>
    </source>
</evidence>
<feature type="region of interest" description="Disordered" evidence="5">
    <location>
        <begin position="31"/>
        <end position="53"/>
    </location>
</feature>
<evidence type="ECO:0008006" key="10">
    <source>
        <dbReference type="Google" id="ProtNLM"/>
    </source>
</evidence>
<dbReference type="GO" id="GO:0031625">
    <property type="term" value="F:ubiquitin protein ligase binding"/>
    <property type="evidence" value="ECO:0007669"/>
    <property type="project" value="TreeGrafter"/>
</dbReference>
<dbReference type="InterPro" id="IPR001158">
    <property type="entry name" value="DIX"/>
</dbReference>
<dbReference type="PANTHER" id="PTHR46102:SF2">
    <property type="entry name" value="AXIN"/>
    <property type="match status" value="1"/>
</dbReference>
<proteinExistence type="predicted"/>
<name>A0A1D1VW24_RAMVA</name>
<dbReference type="SMART" id="SM00315">
    <property type="entry name" value="RGS"/>
    <property type="match status" value="1"/>
</dbReference>
<dbReference type="GO" id="GO:0032436">
    <property type="term" value="P:positive regulation of proteasomal ubiquitin-dependent protein catabolic process"/>
    <property type="evidence" value="ECO:0007669"/>
    <property type="project" value="TreeGrafter"/>
</dbReference>
<dbReference type="EMBL" id="BDGG01000010">
    <property type="protein sequence ID" value="GAV03998.1"/>
    <property type="molecule type" value="Genomic_DNA"/>
</dbReference>
<dbReference type="PROSITE" id="PS50132">
    <property type="entry name" value="RGS"/>
    <property type="match status" value="1"/>
</dbReference>
<dbReference type="GO" id="GO:0019901">
    <property type="term" value="F:protein kinase binding"/>
    <property type="evidence" value="ECO:0007669"/>
    <property type="project" value="TreeGrafter"/>
</dbReference>
<feature type="compositionally biased region" description="Low complexity" evidence="5">
    <location>
        <begin position="31"/>
        <end position="45"/>
    </location>
</feature>
<evidence type="ECO:0000313" key="9">
    <source>
        <dbReference type="Proteomes" id="UP000186922"/>
    </source>
</evidence>
<dbReference type="GO" id="GO:0016055">
    <property type="term" value="P:Wnt signaling pathway"/>
    <property type="evidence" value="ECO:0007669"/>
    <property type="project" value="UniProtKB-KW"/>
</dbReference>
<accession>A0A1D1VW24</accession>